<dbReference type="AlphaFoldDB" id="A0A2P9HD10"/>
<comment type="function">
    <text evidence="1">Probable oxidoreductase that may play a role as regulator of mitochondrial function.</text>
</comment>
<name>A0A2P9HD10_9HYPH</name>
<comment type="subunit">
    <text evidence="2">Interacts with COX5B; this interaction may contribute to localize PYROXD2 to the inner face of the inner mitochondrial membrane.</text>
</comment>
<dbReference type="RefSeq" id="WP_109366162.1">
    <property type="nucleotide sequence ID" value="NZ_OOFM01000001.1"/>
</dbReference>
<proteinExistence type="predicted"/>
<sequence>MSGHDVEFDAVVVGAGHNGLAAAVHLAAKGWRVAVVEAAASPGGAVKTLELTEPGFRHDWAAMNLSMFAGSAFHATYAADLAAQGLEFVPAQNCFASVFRDGTHLGVSSDVTVTNARIAELSPVDAEAWATMLSDFERNAPHIFGLLGSPMPSLAAVRTVWKAYRSLGMDNLWRIAQLLLATPRDFLDANFESPKLKAMMAAWGLHLDFAPDVAGGALFPYLESMANQAFGMVIGKGGADTIIRAMAGLLQEKGGQLILGQRVEKISLDKAGRATGVVLSDGRTLSAKRAVIANLNPKVLFGSDMLPRSAVPQKVNKATNAFRAGPGTMMIHLAMDELPNWTAGAELKRFAYVHIAPDLAMMARVYAEAMDGLLPGEPALVVGQPTAIDPSRAPEGKHVLWVQVRVLPAEIKGDAMGEIAVADWNSAKDAYADRVIGILERYAPGISGMIRARSVFSPADLERENANLIGGDNLSGSHHLDQNFLFRPIAGYSRYKTPVRSLYMCGASTWPGAGTGAGSGFMLAKMLAGN</sequence>
<reference evidence="6" key="1">
    <citation type="submission" date="2017-12" db="EMBL/GenBank/DDBJ databases">
        <authorList>
            <person name="Diaz M."/>
        </authorList>
    </citation>
    <scope>NUCLEOTIDE SEQUENCE [LARGE SCALE GENOMIC DNA]</scope>
    <source>
        <strain evidence="6">FI11154</strain>
    </source>
</reference>
<dbReference type="SUPFAM" id="SSF51905">
    <property type="entry name" value="FAD/NAD(P)-binding domain"/>
    <property type="match status" value="1"/>
</dbReference>
<organism evidence="5 6">
    <name type="scientific">Ochrobactrum soli</name>
    <dbReference type="NCBI Taxonomy" id="2448455"/>
    <lineage>
        <taxon>Bacteria</taxon>
        <taxon>Pseudomonadati</taxon>
        <taxon>Pseudomonadota</taxon>
        <taxon>Alphaproteobacteria</taxon>
        <taxon>Hyphomicrobiales</taxon>
        <taxon>Brucellaceae</taxon>
        <taxon>Brucella/Ochrobactrum group</taxon>
        <taxon>Ochrobactrum</taxon>
    </lineage>
</organism>
<dbReference type="Proteomes" id="UP000246073">
    <property type="component" value="Unassembled WGS sequence"/>
</dbReference>
<dbReference type="PANTHER" id="PTHR10668:SF105">
    <property type="entry name" value="DEHYDROGENASE-RELATED"/>
    <property type="match status" value="1"/>
</dbReference>
<dbReference type="GO" id="GO:0016491">
    <property type="term" value="F:oxidoreductase activity"/>
    <property type="evidence" value="ECO:0007669"/>
    <property type="project" value="UniProtKB-KW"/>
</dbReference>
<accession>A0A2P9HD10</accession>
<dbReference type="PANTHER" id="PTHR10668">
    <property type="entry name" value="PHYTOENE DEHYDROGENASE"/>
    <property type="match status" value="1"/>
</dbReference>
<keyword evidence="5" id="KW-0560">Oxidoreductase</keyword>
<evidence type="ECO:0000259" key="4">
    <source>
        <dbReference type="Pfam" id="PF01593"/>
    </source>
</evidence>
<evidence type="ECO:0000256" key="1">
    <source>
        <dbReference type="ARBA" id="ARBA00037217"/>
    </source>
</evidence>
<dbReference type="InterPro" id="IPR002937">
    <property type="entry name" value="Amino_oxidase"/>
</dbReference>
<dbReference type="Gene3D" id="3.50.50.60">
    <property type="entry name" value="FAD/NAD(P)-binding domain"/>
    <property type="match status" value="2"/>
</dbReference>
<evidence type="ECO:0000313" key="5">
    <source>
        <dbReference type="EMBL" id="SPL62004.1"/>
    </source>
</evidence>
<gene>
    <name evidence="5" type="ORF">OHAE_4796</name>
</gene>
<dbReference type="EMBL" id="OOFM01000001">
    <property type="protein sequence ID" value="SPL62004.1"/>
    <property type="molecule type" value="Genomic_DNA"/>
</dbReference>
<feature type="domain" description="Amine oxidase" evidence="4">
    <location>
        <begin position="19"/>
        <end position="444"/>
    </location>
</feature>
<dbReference type="InterPro" id="IPR036188">
    <property type="entry name" value="FAD/NAD-bd_sf"/>
</dbReference>
<protein>
    <recommendedName>
        <fullName evidence="3">Pyridine nucleotide-disulfide oxidoreductase domain-containing protein 2</fullName>
    </recommendedName>
</protein>
<dbReference type="Pfam" id="PF01593">
    <property type="entry name" value="Amino_oxidase"/>
    <property type="match status" value="1"/>
</dbReference>
<evidence type="ECO:0000256" key="2">
    <source>
        <dbReference type="ARBA" id="ARBA00038825"/>
    </source>
</evidence>
<evidence type="ECO:0000256" key="3">
    <source>
        <dbReference type="ARBA" id="ARBA00040298"/>
    </source>
</evidence>
<evidence type="ECO:0000313" key="6">
    <source>
        <dbReference type="Proteomes" id="UP000246073"/>
    </source>
</evidence>